<evidence type="ECO:0000256" key="5">
    <source>
        <dbReference type="ARBA" id="ARBA00022490"/>
    </source>
</evidence>
<reference evidence="12 13" key="1">
    <citation type="journal article" date="2016" name="Mol. Biol. Evol.">
        <title>Comparative Genomics of Early-Diverging Mushroom-Forming Fungi Provides Insights into the Origins of Lignocellulose Decay Capabilities.</title>
        <authorList>
            <person name="Nagy L.G."/>
            <person name="Riley R."/>
            <person name="Tritt A."/>
            <person name="Adam C."/>
            <person name="Daum C."/>
            <person name="Floudas D."/>
            <person name="Sun H."/>
            <person name="Yadav J.S."/>
            <person name="Pangilinan J."/>
            <person name="Larsson K.H."/>
            <person name="Matsuura K."/>
            <person name="Barry K."/>
            <person name="Labutti K."/>
            <person name="Kuo R."/>
            <person name="Ohm R.A."/>
            <person name="Bhattacharya S.S."/>
            <person name="Shirouzu T."/>
            <person name="Yoshinaga Y."/>
            <person name="Martin F.M."/>
            <person name="Grigoriev I.V."/>
            <person name="Hibbett D.S."/>
        </authorList>
    </citation>
    <scope>NUCLEOTIDE SEQUENCE [LARGE SCALE GENOMIC DNA]</scope>
    <source>
        <strain evidence="12 13">HHB10207 ss-3</strain>
    </source>
</reference>
<dbReference type="GO" id="GO:0000045">
    <property type="term" value="P:autophagosome assembly"/>
    <property type="evidence" value="ECO:0007669"/>
    <property type="project" value="TreeGrafter"/>
</dbReference>
<dbReference type="GO" id="GO:0019776">
    <property type="term" value="F:Atg8-family ligase activity"/>
    <property type="evidence" value="ECO:0007669"/>
    <property type="project" value="TreeGrafter"/>
</dbReference>
<evidence type="ECO:0000256" key="1">
    <source>
        <dbReference type="ARBA" id="ARBA00004496"/>
    </source>
</evidence>
<dbReference type="OrthoDB" id="1584384at2759"/>
<dbReference type="PANTHER" id="PTHR12866">
    <property type="entry name" value="UBIQUITIN-LIKE-CONJUGATING ENZYME ATG3"/>
    <property type="match status" value="1"/>
</dbReference>
<evidence type="ECO:0000313" key="12">
    <source>
        <dbReference type="EMBL" id="KZT43593.1"/>
    </source>
</evidence>
<evidence type="ECO:0000256" key="6">
    <source>
        <dbReference type="ARBA" id="ARBA00022786"/>
    </source>
</evidence>
<keyword evidence="4" id="KW-0813">Transport</keyword>
<dbReference type="GO" id="GO:0061723">
    <property type="term" value="P:glycophagy"/>
    <property type="evidence" value="ECO:0007669"/>
    <property type="project" value="TreeGrafter"/>
</dbReference>
<evidence type="ECO:0000313" key="13">
    <source>
        <dbReference type="Proteomes" id="UP000076798"/>
    </source>
</evidence>
<dbReference type="GO" id="GO:0044804">
    <property type="term" value="P:nucleophagy"/>
    <property type="evidence" value="ECO:0007669"/>
    <property type="project" value="TreeGrafter"/>
</dbReference>
<keyword evidence="7" id="KW-0653">Protein transport</keyword>
<name>A0A166IBP6_9AGAM</name>
<comment type="similarity">
    <text evidence="2">Belongs to the ATG3 family.</text>
</comment>
<dbReference type="Pfam" id="PF03987">
    <property type="entry name" value="Autophagy_act_C"/>
    <property type="match status" value="1"/>
</dbReference>
<feature type="compositionally biased region" description="Acidic residues" evidence="11">
    <location>
        <begin position="172"/>
        <end position="190"/>
    </location>
</feature>
<keyword evidence="6" id="KW-0833">Ubl conjugation pathway</keyword>
<dbReference type="EMBL" id="KV428007">
    <property type="protein sequence ID" value="KZT43593.1"/>
    <property type="molecule type" value="Genomic_DNA"/>
</dbReference>
<dbReference type="InterPro" id="IPR007135">
    <property type="entry name" value="Atg3/Atg10"/>
</dbReference>
<keyword evidence="5" id="KW-0963">Cytoplasm</keyword>
<dbReference type="PANTHER" id="PTHR12866:SF2">
    <property type="entry name" value="UBIQUITIN-LIKE-CONJUGATING ENZYME ATG3"/>
    <property type="match status" value="1"/>
</dbReference>
<gene>
    <name evidence="12" type="ORF">SISSUDRAFT_1057594</name>
</gene>
<dbReference type="STRING" id="1314776.A0A166IBP6"/>
<feature type="compositionally biased region" description="Polar residues" evidence="11">
    <location>
        <begin position="144"/>
        <end position="158"/>
    </location>
</feature>
<evidence type="ECO:0000256" key="3">
    <source>
        <dbReference type="ARBA" id="ARBA00018067"/>
    </source>
</evidence>
<evidence type="ECO:0000256" key="10">
    <source>
        <dbReference type="ARBA" id="ARBA00033139"/>
    </source>
</evidence>
<keyword evidence="8" id="KW-0072">Autophagy</keyword>
<dbReference type="Proteomes" id="UP000076798">
    <property type="component" value="Unassembled WGS sequence"/>
</dbReference>
<sequence>MHAIQQQYWAVRDYLAPVLRESKFKEHGRITPEEFVVAGDFLGYKFPVWSWEKGDASKAKDYLPPDKQYLVTRGVPCLRRATSLAYTDADEDAEKLLSFAVDESKDEQGEEWVQTHAGRVVTDPSANPTSIQEIPDLDGPEDNGSPSLPTRELSSLSLGSKDATPAIGTIPDLDEIPDMEEEGLDADDDATANPTPVGASATTSEDEPSKANLLQVRTYDVMITYDKFYQTPRIWLLGYDENRTPLTSSQIFEDVSADHALKTVTIEAFPHSASLQAASVHPCKHASVMKKVIERMNTTVIEQQRLPATKDNGNKRRWLFRRNTGEEKKSGEVEGEEVEGMRVDFYLVVFLKFIASIVPTIEVDSTTAF</sequence>
<proteinExistence type="inferred from homology"/>
<dbReference type="GO" id="GO:0015031">
    <property type="term" value="P:protein transport"/>
    <property type="evidence" value="ECO:0007669"/>
    <property type="project" value="UniProtKB-KW"/>
</dbReference>
<feature type="region of interest" description="Disordered" evidence="11">
    <location>
        <begin position="107"/>
        <end position="209"/>
    </location>
</feature>
<evidence type="ECO:0000256" key="9">
    <source>
        <dbReference type="ARBA" id="ARBA00032144"/>
    </source>
</evidence>
<dbReference type="GO" id="GO:0000422">
    <property type="term" value="P:autophagy of mitochondrion"/>
    <property type="evidence" value="ECO:0007669"/>
    <property type="project" value="TreeGrafter"/>
</dbReference>
<dbReference type="GO" id="GO:0005829">
    <property type="term" value="C:cytosol"/>
    <property type="evidence" value="ECO:0007669"/>
    <property type="project" value="TreeGrafter"/>
</dbReference>
<dbReference type="GO" id="GO:0000407">
    <property type="term" value="C:phagophore assembly site"/>
    <property type="evidence" value="ECO:0007669"/>
    <property type="project" value="TreeGrafter"/>
</dbReference>
<organism evidence="12 13">
    <name type="scientific">Sistotremastrum suecicum HHB10207 ss-3</name>
    <dbReference type="NCBI Taxonomy" id="1314776"/>
    <lineage>
        <taxon>Eukaryota</taxon>
        <taxon>Fungi</taxon>
        <taxon>Dikarya</taxon>
        <taxon>Basidiomycota</taxon>
        <taxon>Agaricomycotina</taxon>
        <taxon>Agaricomycetes</taxon>
        <taxon>Sistotremastrales</taxon>
        <taxon>Sistotremastraceae</taxon>
        <taxon>Sistotremastrum</taxon>
    </lineage>
</organism>
<evidence type="ECO:0000256" key="2">
    <source>
        <dbReference type="ARBA" id="ARBA00007683"/>
    </source>
</evidence>
<evidence type="ECO:0000256" key="7">
    <source>
        <dbReference type="ARBA" id="ARBA00022927"/>
    </source>
</evidence>
<keyword evidence="13" id="KW-1185">Reference proteome</keyword>
<evidence type="ECO:0000256" key="8">
    <source>
        <dbReference type="ARBA" id="ARBA00023006"/>
    </source>
</evidence>
<protein>
    <recommendedName>
        <fullName evidence="3">Autophagy-related protein 3</fullName>
    </recommendedName>
    <alternativeName>
        <fullName evidence="9 10">Autophagy-related E2-like conjugation enzyme ATG3</fullName>
    </alternativeName>
</protein>
<evidence type="ECO:0000256" key="11">
    <source>
        <dbReference type="SAM" id="MobiDB-lite"/>
    </source>
</evidence>
<dbReference type="AlphaFoldDB" id="A0A166IBP6"/>
<comment type="subcellular location">
    <subcellularLocation>
        <location evidence="1">Cytoplasm</location>
    </subcellularLocation>
</comment>
<evidence type="ECO:0000256" key="4">
    <source>
        <dbReference type="ARBA" id="ARBA00022448"/>
    </source>
</evidence>
<accession>A0A166IBP6</accession>